<dbReference type="Pfam" id="PF14033">
    <property type="entry name" value="DUF4246"/>
    <property type="match status" value="1"/>
</dbReference>
<dbReference type="PANTHER" id="PTHR33119">
    <property type="entry name" value="IFI3P"/>
    <property type="match status" value="1"/>
</dbReference>
<dbReference type="Proteomes" id="UP000193067">
    <property type="component" value="Unassembled WGS sequence"/>
</dbReference>
<organism evidence="4 5">
    <name type="scientific">Trametes coccinea (strain BRFM310)</name>
    <name type="common">Pycnoporus coccineus</name>
    <dbReference type="NCBI Taxonomy" id="1353009"/>
    <lineage>
        <taxon>Eukaryota</taxon>
        <taxon>Fungi</taxon>
        <taxon>Dikarya</taxon>
        <taxon>Basidiomycota</taxon>
        <taxon>Agaricomycotina</taxon>
        <taxon>Agaricomycetes</taxon>
        <taxon>Polyporales</taxon>
        <taxon>Polyporaceae</taxon>
        <taxon>Trametes</taxon>
    </lineage>
</organism>
<evidence type="ECO:0000313" key="4">
    <source>
        <dbReference type="EMBL" id="OSD05464.1"/>
    </source>
</evidence>
<dbReference type="EMBL" id="KZ084093">
    <property type="protein sequence ID" value="OSD05464.1"/>
    <property type="molecule type" value="Genomic_DNA"/>
</dbReference>
<feature type="domain" description="DUF4246" evidence="3">
    <location>
        <begin position="11"/>
        <end position="62"/>
    </location>
</feature>
<dbReference type="InterPro" id="IPR049207">
    <property type="entry name" value="DUF4246_N"/>
</dbReference>
<feature type="compositionally biased region" description="Acidic residues" evidence="1">
    <location>
        <begin position="299"/>
        <end position="316"/>
    </location>
</feature>
<keyword evidence="5" id="KW-1185">Reference proteome</keyword>
<feature type="region of interest" description="Disordered" evidence="1">
    <location>
        <begin position="295"/>
        <end position="316"/>
    </location>
</feature>
<evidence type="ECO:0000259" key="3">
    <source>
        <dbReference type="Pfam" id="PF21666"/>
    </source>
</evidence>
<dbReference type="AlphaFoldDB" id="A0A1Y2IXZ6"/>
<dbReference type="PANTHER" id="PTHR33119:SF1">
    <property type="entry name" value="FE2OG DIOXYGENASE DOMAIN-CONTAINING PROTEIN"/>
    <property type="match status" value="1"/>
</dbReference>
<sequence length="579" mass="66243">MSTDSAAPAEHYAFPSPFHFQEREPITLVELRMRHLSFAIRAKPNWWAKVHDPAIVAKWRAEIVEQDAEIVEAFWDGEKRFDDGNGQKLWPRDPISDAQLDYIFDELRYDAGRRDEATGIYASSIPSIYETRSLIPEGLKEQFTKAVAVLEGIPDDKKDWHPGSNNQVLDLVHPSLYCLRIGKSCVLDFESGDDPVPRLLTEEAYVNRRQDLLYSSGSEVSMAYQWLPTDFQVSLTGEVSALGYINNIHPEHNRDLHAAVTSILARFVPLFEKVLSDVLSPERPRAVKVDPGRWYSHVEDEDPTNMDRDEEEDDDETFDRLYEEYRRTKEWPLIPDPEPFTPPSQEGRIELNLKGRTLQVIVKLANIILTPENPVYEGGAWHVEGMANEKIVATGIYYYACENITSSDLDFRQTVGKDNLGEGMDYRNGDYRGWITAFGLGPDLALSQVLGSVRAEEDKCIAFPNVYQHRVDHFQLEDPTRPGHRKILAFFLVDPFARIHSTTDIPPQQRVWYAGALGEVPLFQTLPKEIFDMIVDSIDGTMNRAEAENERLCLMEERSAFVVEHNEEVFEMSFAMCEH</sequence>
<evidence type="ECO:0000259" key="2">
    <source>
        <dbReference type="Pfam" id="PF14033"/>
    </source>
</evidence>
<protein>
    <submittedName>
        <fullName evidence="4">Uncharacterized protein</fullName>
    </submittedName>
</protein>
<reference evidence="4 5" key="1">
    <citation type="journal article" date="2015" name="Biotechnol. Biofuels">
        <title>Enhanced degradation of softwood versus hardwood by the white-rot fungus Pycnoporus coccineus.</title>
        <authorList>
            <person name="Couturier M."/>
            <person name="Navarro D."/>
            <person name="Chevret D."/>
            <person name="Henrissat B."/>
            <person name="Piumi F."/>
            <person name="Ruiz-Duenas F.J."/>
            <person name="Martinez A.T."/>
            <person name="Grigoriev I.V."/>
            <person name="Riley R."/>
            <person name="Lipzen A."/>
            <person name="Berrin J.G."/>
            <person name="Master E.R."/>
            <person name="Rosso M.N."/>
        </authorList>
    </citation>
    <scope>NUCLEOTIDE SEQUENCE [LARGE SCALE GENOMIC DNA]</scope>
    <source>
        <strain evidence="4 5">BRFM310</strain>
    </source>
</reference>
<evidence type="ECO:0000313" key="5">
    <source>
        <dbReference type="Proteomes" id="UP000193067"/>
    </source>
</evidence>
<dbReference type="OrthoDB" id="415532at2759"/>
<dbReference type="InterPro" id="IPR025340">
    <property type="entry name" value="DUF4246"/>
</dbReference>
<dbReference type="Pfam" id="PF21666">
    <property type="entry name" value="DUF4246_N"/>
    <property type="match status" value="1"/>
</dbReference>
<dbReference type="STRING" id="1353009.A0A1Y2IXZ6"/>
<gene>
    <name evidence="4" type="ORF">PYCCODRAFT_1406122</name>
</gene>
<accession>A0A1Y2IXZ6</accession>
<evidence type="ECO:0000256" key="1">
    <source>
        <dbReference type="SAM" id="MobiDB-lite"/>
    </source>
</evidence>
<name>A0A1Y2IXZ6_TRAC3</name>
<feature type="domain" description="DUF4246" evidence="2">
    <location>
        <begin position="98"/>
        <end position="514"/>
    </location>
</feature>
<dbReference type="InterPro" id="IPR049192">
    <property type="entry name" value="DUF4246_C"/>
</dbReference>
<proteinExistence type="predicted"/>